<dbReference type="InterPro" id="IPR007815">
    <property type="entry name" value="Emycin_Estase"/>
</dbReference>
<dbReference type="PANTHER" id="PTHR31299:SF0">
    <property type="entry name" value="ESTERASE, PUTATIVE (AFU_ORTHOLOGUE AFUA_1G05850)-RELATED"/>
    <property type="match status" value="1"/>
</dbReference>
<comment type="caution">
    <text evidence="2">The sequence shown here is derived from an EMBL/GenBank/DDBJ whole genome shotgun (WGS) entry which is preliminary data.</text>
</comment>
<dbReference type="Pfam" id="PF05139">
    <property type="entry name" value="Erythro_esteras"/>
    <property type="match status" value="1"/>
</dbReference>
<dbReference type="Gene3D" id="1.20.1440.30">
    <property type="entry name" value="Biosynthetic Protein domain"/>
    <property type="match status" value="1"/>
</dbReference>
<evidence type="ECO:0000256" key="1">
    <source>
        <dbReference type="SAM" id="SignalP"/>
    </source>
</evidence>
<keyword evidence="3" id="KW-1185">Reference proteome</keyword>
<name>A0ABV0BXW5_9SPHI</name>
<feature type="chain" id="PRO_5045177569" evidence="1">
    <location>
        <begin position="20"/>
        <end position="419"/>
    </location>
</feature>
<evidence type="ECO:0000313" key="3">
    <source>
        <dbReference type="Proteomes" id="UP001409291"/>
    </source>
</evidence>
<dbReference type="PANTHER" id="PTHR31299">
    <property type="entry name" value="ESTERASE, PUTATIVE (AFU_ORTHOLOGUE AFUA_1G05850)-RELATED"/>
    <property type="match status" value="1"/>
</dbReference>
<dbReference type="SUPFAM" id="SSF159501">
    <property type="entry name" value="EreA/ChaN-like"/>
    <property type="match status" value="1"/>
</dbReference>
<gene>
    <name evidence="2" type="ORF">ABE541_20365</name>
</gene>
<organism evidence="2 3">
    <name type="scientific">Sphingobacterium kitahiroshimense</name>
    <dbReference type="NCBI Taxonomy" id="470446"/>
    <lineage>
        <taxon>Bacteria</taxon>
        <taxon>Pseudomonadati</taxon>
        <taxon>Bacteroidota</taxon>
        <taxon>Sphingobacteriia</taxon>
        <taxon>Sphingobacteriales</taxon>
        <taxon>Sphingobacteriaceae</taxon>
        <taxon>Sphingobacterium</taxon>
    </lineage>
</organism>
<feature type="signal peptide" evidence="1">
    <location>
        <begin position="1"/>
        <end position="19"/>
    </location>
</feature>
<reference evidence="2 3" key="1">
    <citation type="submission" date="2024-04" db="EMBL/GenBank/DDBJ databases">
        <title>WGS of bacteria from Torrens River.</title>
        <authorList>
            <person name="Wyrsch E.R."/>
            <person name="Drigo B."/>
        </authorList>
    </citation>
    <scope>NUCLEOTIDE SEQUENCE [LARGE SCALE GENOMIC DNA]</scope>
    <source>
        <strain evidence="2 3">TWI391</strain>
    </source>
</reference>
<dbReference type="EMBL" id="JBDJNQ010000011">
    <property type="protein sequence ID" value="MEN5379634.1"/>
    <property type="molecule type" value="Genomic_DNA"/>
</dbReference>
<dbReference type="Gene3D" id="3.40.1660.10">
    <property type="entry name" value="EreA-like (biosynthetic domain)"/>
    <property type="match status" value="1"/>
</dbReference>
<dbReference type="Gene3D" id="3.30.1870.10">
    <property type="entry name" value="EreA-like, domain 2"/>
    <property type="match status" value="1"/>
</dbReference>
<dbReference type="CDD" id="cd14728">
    <property type="entry name" value="Ere-like"/>
    <property type="match status" value="1"/>
</dbReference>
<sequence length="419" mass="48602">MKYFIVAIFSLVFSNFSLAQKKEINWLKKEIIDLNIDTTGNLTNNPKALKDIIGDAEIVLLGEQSHGDGTVFKTKGQLIRFLHDQMNFDVLVFESSLYLAEKSFQNSLVSNNPIRDLRGSTYPHWSWTNEVQPLIQYINTSAKSENPLIVSGMDYQEISKIDRNDFPVELYLTLKKLNIGFIDQNEQNDYFTFYSYLAAYLNNLPKDIQETDLIALSNKFIKTSQRFLSQLENQSSSDIDLLKQVLKNKVAVTPVLISRKYNDNNFSMNTRDSIMADNIIWLKEKRYPGKKIIVWAASRHIARNYHTAPEKSTGDYLFEKYKGKIYSIAFMTNYGNWGTIGMKKDKFIPPAKENTLENLFSKTGKQNFFLNIRNLNKSSWLFKEQVARPFGYMEESKVWPHYFDGIIFNNEMVKTTIVQ</sequence>
<keyword evidence="1" id="KW-0732">Signal</keyword>
<accession>A0ABV0BXW5</accession>
<proteinExistence type="predicted"/>
<dbReference type="Proteomes" id="UP001409291">
    <property type="component" value="Unassembled WGS sequence"/>
</dbReference>
<dbReference type="InterPro" id="IPR052036">
    <property type="entry name" value="Hydrolase/PRTase-associated"/>
</dbReference>
<protein>
    <submittedName>
        <fullName evidence="2">Erythromycin esterase family protein</fullName>
    </submittedName>
</protein>
<dbReference type="RefSeq" id="WP_346582489.1">
    <property type="nucleotide sequence ID" value="NZ_JBDJNQ010000011.1"/>
</dbReference>
<evidence type="ECO:0000313" key="2">
    <source>
        <dbReference type="EMBL" id="MEN5379634.1"/>
    </source>
</evidence>